<feature type="domain" description="Calcineurin-like phosphoesterase" evidence="2">
    <location>
        <begin position="7"/>
        <end position="145"/>
    </location>
</feature>
<organism evidence="3">
    <name type="scientific">Ignisphaera aggregans</name>
    <dbReference type="NCBI Taxonomy" id="334771"/>
    <lineage>
        <taxon>Archaea</taxon>
        <taxon>Thermoproteota</taxon>
        <taxon>Thermoprotei</taxon>
        <taxon>Desulfurococcales</taxon>
        <taxon>Desulfurococcaceae</taxon>
        <taxon>Ignisphaera</taxon>
    </lineage>
</organism>
<reference evidence="3" key="1">
    <citation type="journal article" date="2020" name="mSystems">
        <title>Genome- and Community-Level Interaction Insights into Carbon Utilization and Element Cycling Functions of Hydrothermarchaeota in Hydrothermal Sediment.</title>
        <authorList>
            <person name="Zhou Z."/>
            <person name="Liu Y."/>
            <person name="Xu W."/>
            <person name="Pan J."/>
            <person name="Luo Z.H."/>
            <person name="Li M."/>
        </authorList>
    </citation>
    <scope>NUCLEOTIDE SEQUENCE [LARGE SCALE GENOMIC DNA]</scope>
    <source>
        <strain evidence="3">SpSt-732</strain>
    </source>
</reference>
<evidence type="ECO:0000256" key="1">
    <source>
        <dbReference type="RuleBase" id="RU362039"/>
    </source>
</evidence>
<evidence type="ECO:0000313" key="3">
    <source>
        <dbReference type="EMBL" id="HGI88184.1"/>
    </source>
</evidence>
<dbReference type="InterPro" id="IPR029052">
    <property type="entry name" value="Metallo-depent_PP-like"/>
</dbReference>
<accession>A0A7C4FEN5</accession>
<comment type="caution">
    <text evidence="3">The sequence shown here is derived from an EMBL/GenBank/DDBJ whole genome shotgun (WGS) entry which is preliminary data.</text>
</comment>
<dbReference type="PANTHER" id="PTHR11124">
    <property type="entry name" value="VACUOLAR SORTING PROTEIN VPS29"/>
    <property type="match status" value="1"/>
</dbReference>
<comment type="cofactor">
    <cofactor evidence="1">
        <name>a divalent metal cation</name>
        <dbReference type="ChEBI" id="CHEBI:60240"/>
    </cofactor>
</comment>
<dbReference type="GO" id="GO:0046872">
    <property type="term" value="F:metal ion binding"/>
    <property type="evidence" value="ECO:0007669"/>
    <property type="project" value="UniProtKB-KW"/>
</dbReference>
<dbReference type="Gene3D" id="3.60.21.10">
    <property type="match status" value="1"/>
</dbReference>
<comment type="similarity">
    <text evidence="1">Belongs to the metallophosphoesterase superfamily. YfcE family.</text>
</comment>
<dbReference type="GO" id="GO:0016787">
    <property type="term" value="F:hydrolase activity"/>
    <property type="evidence" value="ECO:0007669"/>
    <property type="project" value="UniProtKB-UniRule"/>
</dbReference>
<sequence length="189" mass="20845">MAFKRLVLVLSDSHIRERAEWFPVEFTDIFQSRAYDIAIHAGDLVDPEVLDFVKSLSKKVYAVQGNMDYLNLPEQEVFEVLGFRVGVVHGDQVRPRGNVQALTILAKSMDVSILISGHTHTPFITAHSGVLHVNPGSVTGVWGGGGGSLTPSFIELEIQSTGEISATLYELKRGRVETSTQRLILYPQP</sequence>
<keyword evidence="1" id="KW-0479">Metal-binding</keyword>
<gene>
    <name evidence="3" type="ORF">ENV14_07365</name>
</gene>
<dbReference type="Pfam" id="PF12850">
    <property type="entry name" value="Metallophos_2"/>
    <property type="match status" value="1"/>
</dbReference>
<dbReference type="InterPro" id="IPR024654">
    <property type="entry name" value="Calcineurin-like_PHP_lpxH"/>
</dbReference>
<proteinExistence type="inferred from homology"/>
<evidence type="ECO:0000259" key="2">
    <source>
        <dbReference type="Pfam" id="PF12850"/>
    </source>
</evidence>
<protein>
    <recommendedName>
        <fullName evidence="1">Phosphoesterase</fullName>
        <ecNumber evidence="1">3.1.4.-</ecNumber>
    </recommendedName>
</protein>
<dbReference type="EC" id="3.1.4.-" evidence="1"/>
<dbReference type="SUPFAM" id="SSF56300">
    <property type="entry name" value="Metallo-dependent phosphatases"/>
    <property type="match status" value="1"/>
</dbReference>
<dbReference type="InterPro" id="IPR000979">
    <property type="entry name" value="Phosphodiesterase_MJ0936/Vps29"/>
</dbReference>
<dbReference type="NCBIfam" id="TIGR00040">
    <property type="entry name" value="yfcE"/>
    <property type="match status" value="1"/>
</dbReference>
<dbReference type="AlphaFoldDB" id="A0A7C4FEN5"/>
<name>A0A7C4FEN5_9CREN</name>
<dbReference type="EMBL" id="DTFF01000063">
    <property type="protein sequence ID" value="HGI88184.1"/>
    <property type="molecule type" value="Genomic_DNA"/>
</dbReference>